<protein>
    <submittedName>
        <fullName evidence="6">Pimeloyl-ACP methyl ester esterase BioH</fullName>
        <ecNumber evidence="6">3.1.1.85</ecNumber>
    </submittedName>
</protein>
<reference evidence="6 7" key="1">
    <citation type="journal article" date="2022" name="Res Sq">
        <title>Evolution of multicellular longitudinally dividing oral cavity symbionts (Neisseriaceae).</title>
        <authorList>
            <person name="Nyongesa S."/>
            <person name="Weber P."/>
            <person name="Bernet E."/>
            <person name="Pullido F."/>
            <person name="Nieckarz M."/>
            <person name="Delaby M."/>
            <person name="Nieves C."/>
            <person name="Viehboeck T."/>
            <person name="Krause N."/>
            <person name="Rivera-Millot A."/>
            <person name="Nakamura A."/>
            <person name="Vischer N."/>
            <person name="VanNieuwenhze M."/>
            <person name="Brun Y."/>
            <person name="Cava F."/>
            <person name="Bulgheresi S."/>
            <person name="Veyrier F."/>
        </authorList>
    </citation>
    <scope>NUCLEOTIDE SEQUENCE [LARGE SCALE GENOMIC DNA]</scope>
    <source>
        <strain evidence="6 7">17694</strain>
    </source>
</reference>
<keyword evidence="4 6" id="KW-0378">Hydrolase</keyword>
<dbReference type="PANTHER" id="PTHR43798">
    <property type="entry name" value="MONOACYLGLYCEROL LIPASE"/>
    <property type="match status" value="1"/>
</dbReference>
<dbReference type="InterPro" id="IPR000073">
    <property type="entry name" value="AB_hydrolase_1"/>
</dbReference>
<evidence type="ECO:0000313" key="7">
    <source>
        <dbReference type="Proteomes" id="UP000831534"/>
    </source>
</evidence>
<dbReference type="InterPro" id="IPR010076">
    <property type="entry name" value="BioH"/>
</dbReference>
<dbReference type="EC" id="3.1.1.85" evidence="6"/>
<keyword evidence="7" id="KW-1185">Reference proteome</keyword>
<dbReference type="EMBL" id="CP091521">
    <property type="protein sequence ID" value="XHH49830.1"/>
    <property type="molecule type" value="Genomic_DNA"/>
</dbReference>
<dbReference type="GO" id="GO:0009102">
    <property type="term" value="P:biotin biosynthetic process"/>
    <property type="evidence" value="ECO:0007669"/>
    <property type="project" value="UniProtKB-KW"/>
</dbReference>
<evidence type="ECO:0000256" key="4">
    <source>
        <dbReference type="ARBA" id="ARBA00022801"/>
    </source>
</evidence>
<accession>A0ABD8B792</accession>
<dbReference type="RefSeq" id="WP_027009232.1">
    <property type="nucleotide sequence ID" value="NZ_CP091521.1"/>
</dbReference>
<dbReference type="PRINTS" id="PR00111">
    <property type="entry name" value="ABHYDROLASE"/>
</dbReference>
<dbReference type="InterPro" id="IPR050266">
    <property type="entry name" value="AB_hydrolase_sf"/>
</dbReference>
<dbReference type="AlphaFoldDB" id="A0ABD8B792"/>
<dbReference type="Pfam" id="PF00561">
    <property type="entry name" value="Abhydrolase_1"/>
    <property type="match status" value="1"/>
</dbReference>
<proteinExistence type="predicted"/>
<evidence type="ECO:0000313" key="6">
    <source>
        <dbReference type="EMBL" id="XHH49830.1"/>
    </source>
</evidence>
<dbReference type="InterPro" id="IPR029058">
    <property type="entry name" value="AB_hydrolase_fold"/>
</dbReference>
<dbReference type="Proteomes" id="UP000831534">
    <property type="component" value="Chromosome"/>
</dbReference>
<dbReference type="KEGG" id="ckh:LVJ77_06550"/>
<dbReference type="PANTHER" id="PTHR43798:SF33">
    <property type="entry name" value="HYDROLASE, PUTATIVE (AFU_ORTHOLOGUE AFUA_2G14860)-RELATED"/>
    <property type="match status" value="1"/>
</dbReference>
<keyword evidence="1" id="KW-0719">Serine esterase</keyword>
<evidence type="ECO:0000259" key="5">
    <source>
        <dbReference type="Pfam" id="PF00561"/>
    </source>
</evidence>
<evidence type="ECO:0000256" key="2">
    <source>
        <dbReference type="ARBA" id="ARBA00022490"/>
    </source>
</evidence>
<sequence length="259" mass="28528">MQSPYICLIHGWAANGLIFKPLLHHFPANWRTVAPHLPGHGGTAPMHPHFSVSAAADQIARSLPDEGAYLFGWSLGGLVSLYLAARHPHKVKGLILCNTFARFDADTDYPEGVRQSVLDKMLALFQHDYPKHMRQFLQLQLLHSPDSEAVLNAVLPDMLRHGTPQALDDALHAVRQADARPLLAHIRAPALLLWGGRDTVTPPRMGDYLLRHLPDARLHTLARAAHAPFLSHPAETAQTVCGFIKTSFQPQTTPLPAGK</sequence>
<dbReference type="GO" id="GO:0090499">
    <property type="term" value="F:pimelyl-[acyl-carrier protein] methyl ester esterase activity"/>
    <property type="evidence" value="ECO:0007669"/>
    <property type="project" value="UniProtKB-EC"/>
</dbReference>
<name>A0ABD8B792_9NEIS</name>
<evidence type="ECO:0000256" key="3">
    <source>
        <dbReference type="ARBA" id="ARBA00022756"/>
    </source>
</evidence>
<dbReference type="SUPFAM" id="SSF53474">
    <property type="entry name" value="alpha/beta-Hydrolases"/>
    <property type="match status" value="1"/>
</dbReference>
<gene>
    <name evidence="6" type="primary">bioH</name>
    <name evidence="6" type="ORF">LVJ77_06550</name>
</gene>
<feature type="domain" description="AB hydrolase-1" evidence="5">
    <location>
        <begin position="5"/>
        <end position="233"/>
    </location>
</feature>
<organism evidence="6 7">
    <name type="scientific">Conchiformibius kuhniae</name>
    <dbReference type="NCBI Taxonomy" id="211502"/>
    <lineage>
        <taxon>Bacteria</taxon>
        <taxon>Pseudomonadati</taxon>
        <taxon>Pseudomonadota</taxon>
        <taxon>Betaproteobacteria</taxon>
        <taxon>Neisseriales</taxon>
        <taxon>Neisseriaceae</taxon>
        <taxon>Conchiformibius</taxon>
    </lineage>
</organism>
<keyword evidence="3" id="KW-0093">Biotin biosynthesis</keyword>
<dbReference type="NCBIfam" id="TIGR01738">
    <property type="entry name" value="bioH"/>
    <property type="match status" value="1"/>
</dbReference>
<keyword evidence="2" id="KW-0963">Cytoplasm</keyword>
<dbReference type="Gene3D" id="3.40.50.1820">
    <property type="entry name" value="alpha/beta hydrolase"/>
    <property type="match status" value="1"/>
</dbReference>
<evidence type="ECO:0000256" key="1">
    <source>
        <dbReference type="ARBA" id="ARBA00022487"/>
    </source>
</evidence>